<comment type="similarity">
    <text evidence="2">Belongs to the archaeal Spt4 family.</text>
</comment>
<evidence type="ECO:0000313" key="4">
    <source>
        <dbReference type="EMBL" id="HDM35956.1"/>
    </source>
</evidence>
<comment type="caution">
    <text evidence="6">The sequence shown here is derived from an EMBL/GenBank/DDBJ whole genome shotgun (WGS) entry which is preliminary data.</text>
</comment>
<protein>
    <recommendedName>
        <fullName evidence="2">Transcription elongation factor Spt4</fullName>
    </recommendedName>
</protein>
<sequence>MAELACRECHRVFDRKERTACICGASSFSNDWSGFVIILDCKRSKIAKKLNIDLPGHYALKVR</sequence>
<evidence type="ECO:0000313" key="5">
    <source>
        <dbReference type="EMBL" id="HEC57454.1"/>
    </source>
</evidence>
<evidence type="ECO:0000313" key="6">
    <source>
        <dbReference type="EMBL" id="OFV65535.1"/>
    </source>
</evidence>
<dbReference type="HAMAP" id="MF_00949">
    <property type="entry name" value="Spt4_arch"/>
    <property type="match status" value="1"/>
</dbReference>
<reference evidence="4" key="2">
    <citation type="journal article" date="2020" name="mSystems">
        <title>Genome- and Community-Level Interaction Insights into Carbon Utilization and Element Cycling Functions of Hydrothermarchaeota in Hydrothermal Sediment.</title>
        <authorList>
            <person name="Zhou Z."/>
            <person name="Liu Y."/>
            <person name="Xu W."/>
            <person name="Pan J."/>
            <person name="Luo Z.H."/>
            <person name="Li M."/>
        </authorList>
    </citation>
    <scope>NUCLEOTIDE SEQUENCE [LARGE SCALE GENOMIC DNA]</scope>
    <source>
        <strain evidence="4">HyVt-185</strain>
        <strain evidence="5">HyVt-386</strain>
    </source>
</reference>
<dbReference type="InterPro" id="IPR029040">
    <property type="entry name" value="RPABC4/Spt4"/>
</dbReference>
<evidence type="ECO:0000256" key="1">
    <source>
        <dbReference type="ARBA" id="ARBA00023163"/>
    </source>
</evidence>
<accession>A0A1F2P2X6</accession>
<dbReference type="InterPro" id="IPR038589">
    <property type="entry name" value="Spt4_dom_sf"/>
</dbReference>
<dbReference type="Proteomes" id="UP000185779">
    <property type="component" value="Unassembled WGS sequence"/>
</dbReference>
<dbReference type="SUPFAM" id="SSF63393">
    <property type="entry name" value="RNA polymerase subunits"/>
    <property type="match status" value="1"/>
</dbReference>
<keyword evidence="6" id="KW-0240">DNA-directed RNA polymerase</keyword>
<keyword evidence="2" id="KW-0805">Transcription regulation</keyword>
<feature type="binding site" evidence="2">
    <location>
        <position position="6"/>
    </location>
    <ligand>
        <name>Zn(2+)</name>
        <dbReference type="ChEBI" id="CHEBI:29105"/>
    </ligand>
</feature>
<keyword evidence="2" id="KW-0862">Zinc</keyword>
<dbReference type="GO" id="GO:0006355">
    <property type="term" value="P:regulation of DNA-templated transcription"/>
    <property type="evidence" value="ECO:0007669"/>
    <property type="project" value="UniProtKB-UniRule"/>
</dbReference>
<dbReference type="GO" id="GO:0000428">
    <property type="term" value="C:DNA-directed RNA polymerase complex"/>
    <property type="evidence" value="ECO:0007669"/>
    <property type="project" value="UniProtKB-KW"/>
</dbReference>
<feature type="binding site" evidence="2">
    <location>
        <position position="23"/>
    </location>
    <ligand>
        <name>Zn(2+)</name>
        <dbReference type="ChEBI" id="CHEBI:29105"/>
    </ligand>
</feature>
<organism evidence="6 7">
    <name type="scientific">Candidatus Syntropharchaeum butanivorans</name>
    <dbReference type="NCBI Taxonomy" id="1839936"/>
    <lineage>
        <taxon>Archaea</taxon>
        <taxon>Methanobacteriati</taxon>
        <taxon>Methanobacteriota</taxon>
        <taxon>Stenosarchaea group</taxon>
        <taxon>Methanomicrobia</taxon>
        <taxon>Methanosarcinales</taxon>
        <taxon>ANME-2 cluster</taxon>
        <taxon>Candidatus Syntropharchaeum</taxon>
    </lineage>
</organism>
<dbReference type="Pfam" id="PF06093">
    <property type="entry name" value="Spt4"/>
    <property type="match status" value="1"/>
</dbReference>
<name>A0A1F2P2X6_9EURY</name>
<comment type="function">
    <text evidence="2">Stimulates transcription elongation.</text>
</comment>
<keyword evidence="2" id="KW-0479">Metal-binding</keyword>
<dbReference type="InterPro" id="IPR022800">
    <property type="entry name" value="Spt4/RpoE2_Znf"/>
</dbReference>
<dbReference type="EMBL" id="DQZR01000066">
    <property type="protein sequence ID" value="HDM35956.1"/>
    <property type="molecule type" value="Genomic_DNA"/>
</dbReference>
<feature type="binding site" evidence="2">
    <location>
        <position position="9"/>
    </location>
    <ligand>
        <name>Zn(2+)</name>
        <dbReference type="ChEBI" id="CHEBI:29105"/>
    </ligand>
</feature>
<dbReference type="PANTHER" id="PTHR40704:SF1">
    <property type="entry name" value="TRANSCRIPTION ELONGATION FACTOR SPT4"/>
    <property type="match status" value="1"/>
</dbReference>
<proteinExistence type="inferred from homology"/>
<dbReference type="STRING" id="1839936.SBU_001565"/>
<dbReference type="Proteomes" id="UP000885936">
    <property type="component" value="Unassembled WGS sequence"/>
</dbReference>
<evidence type="ECO:0000256" key="2">
    <source>
        <dbReference type="HAMAP-Rule" id="MF_00949"/>
    </source>
</evidence>
<evidence type="ECO:0000259" key="3">
    <source>
        <dbReference type="SMART" id="SM01389"/>
    </source>
</evidence>
<comment type="subunit">
    <text evidence="2">Heterodimer composed of Spt4 and Spt5.</text>
</comment>
<dbReference type="NCBIfam" id="NF041664">
    <property type="entry name" value="RNAP_arch_Epp"/>
    <property type="match status" value="1"/>
</dbReference>
<dbReference type="EMBL" id="DRIE01000105">
    <property type="protein sequence ID" value="HEC57454.1"/>
    <property type="molecule type" value="Genomic_DNA"/>
</dbReference>
<keyword evidence="1 2" id="KW-0804">Transcription</keyword>
<dbReference type="PANTHER" id="PTHR40704">
    <property type="entry name" value="TRANSCRIPTION ELONGATION FACTOR SPT4"/>
    <property type="match status" value="1"/>
</dbReference>
<gene>
    <name evidence="2" type="primary">spt4</name>
    <name evidence="4" type="ORF">ENG09_01695</name>
    <name evidence="5" type="ORF">ENI32_06195</name>
    <name evidence="6" type="ORF">SBU_001565</name>
</gene>
<dbReference type="Proteomes" id="UP000885863">
    <property type="component" value="Unassembled WGS sequence"/>
</dbReference>
<dbReference type="AlphaFoldDB" id="A0A1F2P2X6"/>
<feature type="domain" description="Spt4/RpoE2 zinc finger" evidence="3">
    <location>
        <begin position="3"/>
        <end position="63"/>
    </location>
</feature>
<dbReference type="Gene3D" id="2.20.28.90">
    <property type="match status" value="1"/>
</dbReference>
<evidence type="ECO:0000313" key="7">
    <source>
        <dbReference type="Proteomes" id="UP000185779"/>
    </source>
</evidence>
<reference evidence="6 7" key="1">
    <citation type="submission" date="2016-05" db="EMBL/GenBank/DDBJ databases">
        <title>Microbial consortia oxidize butane by reversing methanogenesis.</title>
        <authorList>
            <person name="Laso-Perez R."/>
            <person name="Richter M."/>
            <person name="Wegener G."/>
            <person name="Musat F."/>
        </authorList>
    </citation>
    <scope>NUCLEOTIDE SEQUENCE [LARGE SCALE GENOMIC DNA]</scope>
    <source>
        <strain evidence="6">BOX1</strain>
    </source>
</reference>
<dbReference type="SMART" id="SM01389">
    <property type="entry name" value="Spt4"/>
    <property type="match status" value="1"/>
</dbReference>
<dbReference type="EMBL" id="LYOR01000011">
    <property type="protein sequence ID" value="OFV65535.1"/>
    <property type="molecule type" value="Genomic_DNA"/>
</dbReference>
<keyword evidence="7" id="KW-1185">Reference proteome</keyword>
<dbReference type="InterPro" id="IPR007178">
    <property type="entry name" value="Spt4_arch"/>
</dbReference>
<feature type="binding site" evidence="2">
    <location>
        <position position="21"/>
    </location>
    <ligand>
        <name>Zn(2+)</name>
        <dbReference type="ChEBI" id="CHEBI:29105"/>
    </ligand>
</feature>
<dbReference type="GO" id="GO:0008270">
    <property type="term" value="F:zinc ion binding"/>
    <property type="evidence" value="ECO:0007669"/>
    <property type="project" value="UniProtKB-UniRule"/>
</dbReference>